<evidence type="ECO:0000256" key="3">
    <source>
        <dbReference type="ARBA" id="ARBA00023274"/>
    </source>
</evidence>
<dbReference type="GO" id="GO:0006412">
    <property type="term" value="P:translation"/>
    <property type="evidence" value="ECO:0007669"/>
    <property type="project" value="UniProtKB-UniRule"/>
</dbReference>
<comment type="function">
    <text evidence="4">One of the primary rRNA binding proteins, it binds directly to 16S rRNA central domain where it helps coordinate assembly of the platform of the 30S subunit.</text>
</comment>
<dbReference type="GO" id="GO:0019843">
    <property type="term" value="F:rRNA binding"/>
    <property type="evidence" value="ECO:0007669"/>
    <property type="project" value="UniProtKB-UniRule"/>
</dbReference>
<dbReference type="Gene3D" id="3.30.1490.10">
    <property type="match status" value="1"/>
</dbReference>
<evidence type="ECO:0000313" key="5">
    <source>
        <dbReference type="EMBL" id="AYC65399.1"/>
    </source>
</evidence>
<gene>
    <name evidence="4 5" type="primary">rps8</name>
</gene>
<keyword evidence="5" id="KW-0150">Chloroplast</keyword>
<sequence>MINDSISDFFSRIRNANLVRRQTVEVPCTKTNESLSQILLRNGFLQNYRQNQSTKFLVLTLKYERTERSYNKPIIVQIQRLSRPGCRFYVPAHKIPQICGQLGVVFLSTSKGILSDREASSLKVGGEILGFVT</sequence>
<dbReference type="PANTHER" id="PTHR11758">
    <property type="entry name" value="40S RIBOSOMAL PROTEIN S15A"/>
    <property type="match status" value="1"/>
</dbReference>
<dbReference type="GO" id="GO:1990904">
    <property type="term" value="C:ribonucleoprotein complex"/>
    <property type="evidence" value="ECO:0007669"/>
    <property type="project" value="UniProtKB-KW"/>
</dbReference>
<dbReference type="EMBL" id="MH591109">
    <property type="protein sequence ID" value="AYC65399.1"/>
    <property type="molecule type" value="Genomic_DNA"/>
</dbReference>
<evidence type="ECO:0000256" key="4">
    <source>
        <dbReference type="HAMAP-Rule" id="MF_01302"/>
    </source>
</evidence>
<dbReference type="FunFam" id="3.30.1490.10:FF:000001">
    <property type="entry name" value="30S ribosomal protein S8"/>
    <property type="match status" value="1"/>
</dbReference>
<dbReference type="Pfam" id="PF00410">
    <property type="entry name" value="Ribosomal_S8"/>
    <property type="match status" value="1"/>
</dbReference>
<evidence type="ECO:0000256" key="1">
    <source>
        <dbReference type="ARBA" id="ARBA00006471"/>
    </source>
</evidence>
<dbReference type="GO" id="GO:0005840">
    <property type="term" value="C:ribosome"/>
    <property type="evidence" value="ECO:0007669"/>
    <property type="project" value="UniProtKB-KW"/>
</dbReference>
<dbReference type="HAMAP" id="MF_01302_B">
    <property type="entry name" value="Ribosomal_uS8_B"/>
    <property type="match status" value="1"/>
</dbReference>
<accession>A0A386B127</accession>
<comment type="subunit">
    <text evidence="4">Part of the 30S ribosomal subunit.</text>
</comment>
<proteinExistence type="inferred from homology"/>
<evidence type="ECO:0000256" key="2">
    <source>
        <dbReference type="ARBA" id="ARBA00022980"/>
    </source>
</evidence>
<protein>
    <recommendedName>
        <fullName evidence="4">Small ribosomal subunit protein uS8c</fullName>
    </recommendedName>
</protein>
<name>A0A386B127_9CHLO</name>
<dbReference type="Gene3D" id="3.30.1370.30">
    <property type="match status" value="1"/>
</dbReference>
<dbReference type="InterPro" id="IPR000630">
    <property type="entry name" value="Ribosomal_uS8"/>
</dbReference>
<dbReference type="RefSeq" id="YP_009519339.1">
    <property type="nucleotide sequence ID" value="NC_039525.1"/>
</dbReference>
<dbReference type="GO" id="GO:0009507">
    <property type="term" value="C:chloroplast"/>
    <property type="evidence" value="ECO:0007669"/>
    <property type="project" value="UniProtKB-SubCell"/>
</dbReference>
<dbReference type="NCBIfam" id="NF001109">
    <property type="entry name" value="PRK00136.1"/>
    <property type="match status" value="1"/>
</dbReference>
<keyword evidence="4" id="KW-0699">rRNA-binding</keyword>
<dbReference type="AlphaFoldDB" id="A0A386B127"/>
<reference evidence="5" key="2">
    <citation type="journal article" date="2019" name="Mol. Phylogenet. Evol.">
        <title>Reassessment of the classification of bryopsidales (chlorophyta) based on chloroplast phylogenomic analyses.</title>
        <authorList>
            <person name="Cremen M.C."/>
            <person name="Leliaert F."/>
            <person name="West J."/>
            <person name="Lam D.W."/>
            <person name="Shimada S."/>
            <person name="Lopez-Bautista J.M."/>
            <person name="Verbruggen H."/>
        </authorList>
    </citation>
    <scope>NUCLEOTIDE SEQUENCE</scope>
</reference>
<keyword evidence="2 4" id="KW-0689">Ribosomal protein</keyword>
<keyword evidence="3 4" id="KW-0687">Ribonucleoprotein</keyword>
<keyword evidence="4" id="KW-0694">RNA-binding</keyword>
<dbReference type="InterPro" id="IPR035987">
    <property type="entry name" value="Ribosomal_uS8_sf"/>
</dbReference>
<dbReference type="SUPFAM" id="SSF56047">
    <property type="entry name" value="Ribosomal protein S8"/>
    <property type="match status" value="1"/>
</dbReference>
<geneLocation type="chloroplast" evidence="5"/>
<comment type="subcellular location">
    <subcellularLocation>
        <location evidence="4">Plastid</location>
        <location evidence="4">Chloroplast</location>
    </subcellularLocation>
</comment>
<dbReference type="GO" id="GO:0003735">
    <property type="term" value="F:structural constituent of ribosome"/>
    <property type="evidence" value="ECO:0007669"/>
    <property type="project" value="InterPro"/>
</dbReference>
<comment type="similarity">
    <text evidence="1 4">Belongs to the universal ribosomal protein uS8 family.</text>
</comment>
<dbReference type="GeneID" id="38279280"/>
<reference evidence="5" key="1">
    <citation type="submission" date="2018-07" db="EMBL/GenBank/DDBJ databases">
        <authorList>
            <person name="Quirk P.G."/>
            <person name="Krulwich T.A."/>
        </authorList>
    </citation>
    <scope>NUCLEOTIDE SEQUENCE</scope>
</reference>
<organism evidence="5">
    <name type="scientific">Pseudocodium devriesii</name>
    <dbReference type="NCBI Taxonomy" id="453070"/>
    <lineage>
        <taxon>Eukaryota</taxon>
        <taxon>Viridiplantae</taxon>
        <taxon>Chlorophyta</taxon>
        <taxon>core chlorophytes</taxon>
        <taxon>Ulvophyceae</taxon>
        <taxon>TCBD clade</taxon>
        <taxon>Bryopsidales</taxon>
        <taxon>Halimedineae</taxon>
        <taxon>Halimedaceae</taxon>
        <taxon>Pseudocodieae</taxon>
        <taxon>Pseudocodium</taxon>
    </lineage>
</organism>
<keyword evidence="5" id="KW-0934">Plastid</keyword>